<dbReference type="InterPro" id="IPR011044">
    <property type="entry name" value="Quino_amine_DH_bsu"/>
</dbReference>
<keyword evidence="2" id="KW-1185">Reference proteome</keyword>
<dbReference type="RefSeq" id="WP_133391327.1">
    <property type="nucleotide sequence ID" value="NZ_SMUW01000036.1"/>
</dbReference>
<dbReference type="SUPFAM" id="SSF50969">
    <property type="entry name" value="YVTN repeat-like/Quinoprotein amine dehydrogenase"/>
    <property type="match status" value="1"/>
</dbReference>
<dbReference type="AlphaFoldDB" id="A0A4R5UTN1"/>
<protein>
    <submittedName>
        <fullName evidence="1">Uncharacterized protein</fullName>
    </submittedName>
</protein>
<dbReference type="Proteomes" id="UP000295438">
    <property type="component" value="Unassembled WGS sequence"/>
</dbReference>
<evidence type="ECO:0000313" key="1">
    <source>
        <dbReference type="EMBL" id="TDK42502.1"/>
    </source>
</evidence>
<proteinExistence type="predicted"/>
<sequence>MKIRQFFILFYLVFWACNPKEDPNPNPNPPIEEDQSLVSFEGIDLSNGQYSGKQKFEETWELEIKNLENQASQIITLNPNESPISSPISLPFGKYSYTYRSAEIPEFSELLPVDILGEFELKNPTETISLQATGLSEQIRVNANFDLAAPQIIIPFERNLFSFDGSFQAYLNSEELLKIKVPLPGSIDHLIQFHKAESSENYSIEYPVSAPGLYERKIKLNTDGFPWSLIPTPLNTLDEELDEISGLAFHQNRLFAINDGDNPNQILELNPSTGAILRKITVENATNVDWESLAQSEEHLFIGDFGNNLGTRKNLTIYRVKWEDVLNEESAAAERITFNYPNQQDFSPRENHRFDCEAFFFANNQLHIFTKNRGTDDSDYHRVPAIPGDYATELIETLPTDGLVTGASIHPQTGKIIFIGYKIPLEGFVWLVDGFEENVLTKDIKRIQIEVFPMGLTEGIVFREDGNTWYSSERVTLAGIYDIPPRLSILGVENLY</sequence>
<gene>
    <name evidence="1" type="ORF">E1898_13715</name>
</gene>
<comment type="caution">
    <text evidence="1">The sequence shown here is derived from an EMBL/GenBank/DDBJ whole genome shotgun (WGS) entry which is preliminary data.</text>
</comment>
<accession>A0A4R5UTN1</accession>
<dbReference type="EMBL" id="SMUW01000036">
    <property type="protein sequence ID" value="TDK42502.1"/>
    <property type="molecule type" value="Genomic_DNA"/>
</dbReference>
<name>A0A4R5UTN1_9BACT</name>
<evidence type="ECO:0000313" key="2">
    <source>
        <dbReference type="Proteomes" id="UP000295438"/>
    </source>
</evidence>
<reference evidence="1 2" key="1">
    <citation type="submission" date="2019-03" db="EMBL/GenBank/DDBJ databases">
        <title>Algoriphagus aquimaris sp. nov., isolated form marine sediment in Pohang, Korea.</title>
        <authorList>
            <person name="Kim J."/>
            <person name="Yoon S.-H."/>
            <person name="Lee S.-S."/>
        </authorList>
    </citation>
    <scope>NUCLEOTIDE SEQUENCE [LARGE SCALE GENOMIC DNA]</scope>
    <source>
        <strain evidence="1 2">F21</strain>
    </source>
</reference>
<organism evidence="1 2">
    <name type="scientific">Algoriphagus formosus</name>
    <dbReference type="NCBI Taxonomy" id="2007308"/>
    <lineage>
        <taxon>Bacteria</taxon>
        <taxon>Pseudomonadati</taxon>
        <taxon>Bacteroidota</taxon>
        <taxon>Cytophagia</taxon>
        <taxon>Cytophagales</taxon>
        <taxon>Cyclobacteriaceae</taxon>
        <taxon>Algoriphagus</taxon>
    </lineage>
</organism>